<organism evidence="5 6">
    <name type="scientific">Ditylenchus dipsaci</name>
    <dbReference type="NCBI Taxonomy" id="166011"/>
    <lineage>
        <taxon>Eukaryota</taxon>
        <taxon>Metazoa</taxon>
        <taxon>Ecdysozoa</taxon>
        <taxon>Nematoda</taxon>
        <taxon>Chromadorea</taxon>
        <taxon>Rhabditida</taxon>
        <taxon>Tylenchina</taxon>
        <taxon>Tylenchomorpha</taxon>
        <taxon>Sphaerularioidea</taxon>
        <taxon>Anguinidae</taxon>
        <taxon>Anguininae</taxon>
        <taxon>Ditylenchus</taxon>
    </lineage>
</organism>
<proteinExistence type="predicted"/>
<evidence type="ECO:0000313" key="5">
    <source>
        <dbReference type="Proteomes" id="UP000887574"/>
    </source>
</evidence>
<dbReference type="Pfam" id="PF25432">
    <property type="entry name" value="FF_PRPF40A"/>
    <property type="match status" value="1"/>
</dbReference>
<feature type="compositionally biased region" description="Basic and acidic residues" evidence="3">
    <location>
        <begin position="1"/>
        <end position="10"/>
    </location>
</feature>
<dbReference type="Pfam" id="PF01846">
    <property type="entry name" value="FF"/>
    <property type="match status" value="3"/>
</dbReference>
<dbReference type="PANTHER" id="PTHR11864">
    <property type="entry name" value="PRE-MRNA-PROCESSING PROTEIN PRP40"/>
    <property type="match status" value="1"/>
</dbReference>
<dbReference type="InterPro" id="IPR002713">
    <property type="entry name" value="FF_domain"/>
</dbReference>
<protein>
    <submittedName>
        <fullName evidence="6">FF domain-containing protein</fullName>
    </submittedName>
</protein>
<evidence type="ECO:0000256" key="3">
    <source>
        <dbReference type="SAM" id="MobiDB-lite"/>
    </source>
</evidence>
<name>A0A915D1L9_9BILA</name>
<dbReference type="Proteomes" id="UP000887574">
    <property type="component" value="Unplaced"/>
</dbReference>
<dbReference type="WBParaSite" id="jg14883">
    <property type="protein sequence ID" value="jg14883"/>
    <property type="gene ID" value="jg14883"/>
</dbReference>
<feature type="compositionally biased region" description="Basic residues" evidence="3">
    <location>
        <begin position="489"/>
        <end position="508"/>
    </location>
</feature>
<dbReference type="AlphaFoldDB" id="A0A915D1L9"/>
<dbReference type="SUPFAM" id="SSF81698">
    <property type="entry name" value="FF domain"/>
    <property type="match status" value="5"/>
</dbReference>
<dbReference type="InterPro" id="IPR039726">
    <property type="entry name" value="Prp40-like"/>
</dbReference>
<accession>A0A915D1L9</accession>
<feature type="compositionally biased region" description="Low complexity" evidence="3">
    <location>
        <begin position="40"/>
        <end position="54"/>
    </location>
</feature>
<dbReference type="SMART" id="SM00441">
    <property type="entry name" value="FF"/>
    <property type="match status" value="5"/>
</dbReference>
<feature type="coiled-coil region" evidence="2">
    <location>
        <begin position="130"/>
        <end position="157"/>
    </location>
</feature>
<reference evidence="6" key="1">
    <citation type="submission" date="2022-11" db="UniProtKB">
        <authorList>
            <consortium name="WormBaseParasite"/>
        </authorList>
    </citation>
    <scope>IDENTIFICATION</scope>
</reference>
<feature type="domain" description="FF" evidence="4">
    <location>
        <begin position="289"/>
        <end position="351"/>
    </location>
</feature>
<keyword evidence="5" id="KW-1185">Reference proteome</keyword>
<keyword evidence="2" id="KW-0175">Coiled coil</keyword>
<dbReference type="InterPro" id="IPR036517">
    <property type="entry name" value="FF_domain_sf"/>
</dbReference>
<evidence type="ECO:0000259" key="4">
    <source>
        <dbReference type="PROSITE" id="PS51676"/>
    </source>
</evidence>
<feature type="compositionally biased region" description="Basic and acidic residues" evidence="3">
    <location>
        <begin position="533"/>
        <end position="547"/>
    </location>
</feature>
<keyword evidence="1" id="KW-0677">Repeat</keyword>
<dbReference type="PANTHER" id="PTHR11864:SF0">
    <property type="entry name" value="PRP40 PRE-MRNA PROCESSING FACTOR 40 HOMOLOG A (YEAST)"/>
    <property type="match status" value="1"/>
</dbReference>
<evidence type="ECO:0000256" key="1">
    <source>
        <dbReference type="ARBA" id="ARBA00022737"/>
    </source>
</evidence>
<sequence length="553" mass="64939">MSREVKKEEDSSATPQVADSELERAIAATMNKLEKSETTSPIKSSAPKDSPSSKGGTRSEAETAALDQEYDIRRRQVDKYRELIMDKYRDGRVNTNMSWEQALKHLQHDPRFKILQKMSEKKQVFNSWKTQRAKEERDEKRLAIKKAKEDLEKWLLENPRMKSTLRYHKAEKLFSSEEHWKAVCETERREIFRDLLVIVEQREIKQKKELKERNIKVLAEILDNIEDISHTTTWAQAQRILIENHDFANDSILQGMDKEDALVVFQGYIENAEKLYEKEKQLELKRHKRIERKVRENFVQFLQELNSKGILVSVSTWSALYPTISADPRFENMLTQTGSTALDLFKFYVEDLKNRYYEDRHIIREVLKDLNAVVTINTSFDQLQQWIRSDDRGKTVDTGNMKLCYNSLFDKAQAKEKENEREILRKRKRQETAFRDILKLAVPAVEPTSEWKDVRERIKEEAFKLVETEETRQQFFDNYIKSISEACGHHHGSSNLKKKKKDKKRGRSKMTLTAMLRSKRRTPSPSSDEGEILEGKVKAAKIKKEEKAEESDA</sequence>
<feature type="domain" description="FF" evidence="4">
    <location>
        <begin position="73"/>
        <end position="131"/>
    </location>
</feature>
<dbReference type="PROSITE" id="PS51676">
    <property type="entry name" value="FF"/>
    <property type="match status" value="2"/>
</dbReference>
<dbReference type="GO" id="GO:0005685">
    <property type="term" value="C:U1 snRNP"/>
    <property type="evidence" value="ECO:0007669"/>
    <property type="project" value="TreeGrafter"/>
</dbReference>
<dbReference type="GO" id="GO:0071004">
    <property type="term" value="C:U2-type prespliceosome"/>
    <property type="evidence" value="ECO:0007669"/>
    <property type="project" value="TreeGrafter"/>
</dbReference>
<feature type="region of interest" description="Disordered" evidence="3">
    <location>
        <begin position="1"/>
        <end position="67"/>
    </location>
</feature>
<dbReference type="GO" id="GO:0003723">
    <property type="term" value="F:RNA binding"/>
    <property type="evidence" value="ECO:0007669"/>
    <property type="project" value="TreeGrafter"/>
</dbReference>
<dbReference type="GO" id="GO:0045292">
    <property type="term" value="P:mRNA cis splicing, via spliceosome"/>
    <property type="evidence" value="ECO:0007669"/>
    <property type="project" value="InterPro"/>
</dbReference>
<evidence type="ECO:0000313" key="6">
    <source>
        <dbReference type="WBParaSite" id="jg14883"/>
    </source>
</evidence>
<evidence type="ECO:0000256" key="2">
    <source>
        <dbReference type="SAM" id="Coils"/>
    </source>
</evidence>
<feature type="region of interest" description="Disordered" evidence="3">
    <location>
        <begin position="487"/>
        <end position="553"/>
    </location>
</feature>
<dbReference type="FunFam" id="1.10.10.440:FF:000002">
    <property type="entry name" value="pre-mRNA-processing factor 40 homolog A isoform X1"/>
    <property type="match status" value="1"/>
</dbReference>
<dbReference type="Gene3D" id="1.10.10.440">
    <property type="entry name" value="FF domain"/>
    <property type="match status" value="5"/>
</dbReference>
<dbReference type="FunFam" id="1.10.10.440:FF:000003">
    <property type="entry name" value="Pre-mRNA processing factor 40 homolog A"/>
    <property type="match status" value="1"/>
</dbReference>